<comment type="caution">
    <text evidence="1">The sequence shown here is derived from an EMBL/GenBank/DDBJ whole genome shotgun (WGS) entry which is preliminary data.</text>
</comment>
<dbReference type="EMBL" id="LANV01000001">
    <property type="protein sequence ID" value="KJV64097.1"/>
    <property type="molecule type" value="Genomic_DNA"/>
</dbReference>
<sequence>MITAPVSEKLGQGTTPVLHISVGNYAFCRISCIKGEV</sequence>
<reference evidence="1 2" key="1">
    <citation type="submission" date="2015-02" db="EMBL/GenBank/DDBJ databases">
        <title>Genome Sequencing of Rickettsiales.</title>
        <authorList>
            <person name="Daugherty S.C."/>
            <person name="Su Q."/>
            <person name="Abolude K."/>
            <person name="Beier-Sexton M."/>
            <person name="Carlyon J.A."/>
            <person name="Carter R."/>
            <person name="Day N.P."/>
            <person name="Dumler S.J."/>
            <person name="Dyachenko V."/>
            <person name="Godinez A."/>
            <person name="Kurtti T.J."/>
            <person name="Lichay M."/>
            <person name="Mullins K.E."/>
            <person name="Ott S."/>
            <person name="Pappas-Brown V."/>
            <person name="Paris D.H."/>
            <person name="Patel P."/>
            <person name="Richards A.L."/>
            <person name="Sadzewicz L."/>
            <person name="Sears K."/>
            <person name="Seidman D."/>
            <person name="Sengamalay N."/>
            <person name="Stenos J."/>
            <person name="Tallon L.J."/>
            <person name="Vincent G."/>
            <person name="Fraser C.M."/>
            <person name="Munderloh U."/>
            <person name="Dunning-Hotopp J.C."/>
        </authorList>
    </citation>
    <scope>NUCLEOTIDE SEQUENCE [LARGE SCALE GENOMIC DNA]</scope>
    <source>
        <strain evidence="1 2">ApMUC09</strain>
    </source>
</reference>
<dbReference type="PATRIC" id="fig|1359152.3.peg.152"/>
<accession>A0A0F3N8U3</accession>
<dbReference type="Proteomes" id="UP000033441">
    <property type="component" value="Unassembled WGS sequence"/>
</dbReference>
<gene>
    <name evidence="1" type="ORF">APHMUC_0146</name>
</gene>
<protein>
    <submittedName>
        <fullName evidence="1">Uncharacterized protein</fullName>
    </submittedName>
</protein>
<name>A0A0F3N8U3_ANAPH</name>
<evidence type="ECO:0000313" key="1">
    <source>
        <dbReference type="EMBL" id="KJV64097.1"/>
    </source>
</evidence>
<proteinExistence type="predicted"/>
<organism evidence="1 2">
    <name type="scientific">Anaplasma phagocytophilum str. ApMUC09</name>
    <dbReference type="NCBI Taxonomy" id="1359152"/>
    <lineage>
        <taxon>Bacteria</taxon>
        <taxon>Pseudomonadati</taxon>
        <taxon>Pseudomonadota</taxon>
        <taxon>Alphaproteobacteria</taxon>
        <taxon>Rickettsiales</taxon>
        <taxon>Anaplasmataceae</taxon>
        <taxon>Anaplasma</taxon>
        <taxon>phagocytophilum group</taxon>
    </lineage>
</organism>
<dbReference type="AlphaFoldDB" id="A0A0F3N8U3"/>
<evidence type="ECO:0000313" key="2">
    <source>
        <dbReference type="Proteomes" id="UP000033441"/>
    </source>
</evidence>